<accession>A0A316FPU3</accession>
<dbReference type="Gene3D" id="3.90.1720.10">
    <property type="entry name" value="endopeptidase domain like (from Nostoc punctiforme)"/>
    <property type="match status" value="1"/>
</dbReference>
<dbReference type="EMBL" id="QGGU01000006">
    <property type="protein sequence ID" value="PWK50811.1"/>
    <property type="molecule type" value="Genomic_DNA"/>
</dbReference>
<dbReference type="OrthoDB" id="2843884at2"/>
<proteinExistence type="predicted"/>
<reference evidence="1 2" key="1">
    <citation type="submission" date="2018-05" db="EMBL/GenBank/DDBJ databases">
        <title>Genomic Encyclopedia of Type Strains, Phase IV (KMG-IV): sequencing the most valuable type-strain genomes for metagenomic binning, comparative biology and taxonomic classification.</title>
        <authorList>
            <person name="Goeker M."/>
        </authorList>
    </citation>
    <scope>NUCLEOTIDE SEQUENCE [LARGE SCALE GENOMIC DNA]</scope>
    <source>
        <strain evidence="1 2">DSM 25350</strain>
    </source>
</reference>
<evidence type="ECO:0000313" key="2">
    <source>
        <dbReference type="Proteomes" id="UP000245790"/>
    </source>
</evidence>
<organism evidence="1 2">
    <name type="scientific">Pleionea mediterranea</name>
    <dbReference type="NCBI Taxonomy" id="523701"/>
    <lineage>
        <taxon>Bacteria</taxon>
        <taxon>Pseudomonadati</taxon>
        <taxon>Pseudomonadota</taxon>
        <taxon>Gammaproteobacteria</taxon>
        <taxon>Oceanospirillales</taxon>
        <taxon>Pleioneaceae</taxon>
        <taxon>Pleionea</taxon>
    </lineage>
</organism>
<comment type="caution">
    <text evidence="1">The sequence shown here is derived from an EMBL/GenBank/DDBJ whole genome shotgun (WGS) entry which is preliminary data.</text>
</comment>
<sequence length="245" mass="27594">MSIINDLLTAVENDAVKDHKAPADYDESKLKTLTELAATIPCGSALLCSGTAAESRMIEQVDGTDFSHSAMIVRFHHDQQGLDDHQLYVWTADTVDKLDDQIDKLSDKKHPGTHLLKLEDYLTSLDKLYPSPDGSKYRFAVARLSGVKIDEKQLWSVMYQYDGTPFPPTKQEFMHWIEGQLNINAGMLNAFCAQMLANTYQKMGWLSKKHPPNHYNPGSFAKTERINKQLMAGAQLAKPEYFKLA</sequence>
<keyword evidence="2" id="KW-1185">Reference proteome</keyword>
<gene>
    <name evidence="1" type="ORF">C8D97_10698</name>
</gene>
<protein>
    <submittedName>
        <fullName evidence="1">Uncharacterized protein</fullName>
    </submittedName>
</protein>
<dbReference type="SUPFAM" id="SSF54001">
    <property type="entry name" value="Cysteine proteinases"/>
    <property type="match status" value="1"/>
</dbReference>
<name>A0A316FPU3_9GAMM</name>
<dbReference type="RefSeq" id="WP_109763477.1">
    <property type="nucleotide sequence ID" value="NZ_QGGU01000006.1"/>
</dbReference>
<dbReference type="AlphaFoldDB" id="A0A316FPU3"/>
<dbReference type="InterPro" id="IPR038765">
    <property type="entry name" value="Papain-like_cys_pep_sf"/>
</dbReference>
<dbReference type="Proteomes" id="UP000245790">
    <property type="component" value="Unassembled WGS sequence"/>
</dbReference>
<evidence type="ECO:0000313" key="1">
    <source>
        <dbReference type="EMBL" id="PWK50811.1"/>
    </source>
</evidence>